<dbReference type="GO" id="GO:0004100">
    <property type="term" value="F:chitin synthase activity"/>
    <property type="evidence" value="ECO:0000318"/>
    <property type="project" value="GO_Central"/>
</dbReference>
<evidence type="ECO:0000256" key="4">
    <source>
        <dbReference type="ARBA" id="ARBA00022676"/>
    </source>
</evidence>
<evidence type="ECO:0000256" key="5">
    <source>
        <dbReference type="ARBA" id="ARBA00022679"/>
    </source>
</evidence>
<comment type="similarity">
    <text evidence="11">Belongs to the chitin synthase family. Class IV subfamily.</text>
</comment>
<dbReference type="Proteomes" id="UP000001593">
    <property type="component" value="Unassembled WGS sequence"/>
</dbReference>
<dbReference type="HOGENOM" id="CLU_409721_0_0_1"/>
<evidence type="ECO:0000256" key="12">
    <source>
        <dbReference type="ARBA" id="ARBA00048014"/>
    </source>
</evidence>
<dbReference type="Pfam" id="PF03142">
    <property type="entry name" value="Chitin_synth_2"/>
    <property type="match status" value="1"/>
</dbReference>
<proteinExistence type="inferred from homology"/>
<dbReference type="InterPro" id="IPR029044">
    <property type="entry name" value="Nucleotide-diphossugar_trans"/>
</dbReference>
<protein>
    <recommendedName>
        <fullName evidence="2">chitin synthase</fullName>
        <ecNumber evidence="2">2.4.1.16</ecNumber>
    </recommendedName>
</protein>
<name>A7S4A3_NEMVE</name>
<keyword evidence="3" id="KW-1003">Cell membrane</keyword>
<keyword evidence="5" id="KW-0808">Transferase</keyword>
<keyword evidence="7 13" id="KW-1133">Transmembrane helix</keyword>
<evidence type="ECO:0000256" key="3">
    <source>
        <dbReference type="ARBA" id="ARBA00022475"/>
    </source>
</evidence>
<keyword evidence="15" id="KW-1185">Reference proteome</keyword>
<organism evidence="14 15">
    <name type="scientific">Nematostella vectensis</name>
    <name type="common">Starlet sea anemone</name>
    <dbReference type="NCBI Taxonomy" id="45351"/>
    <lineage>
        <taxon>Eukaryota</taxon>
        <taxon>Metazoa</taxon>
        <taxon>Cnidaria</taxon>
        <taxon>Anthozoa</taxon>
        <taxon>Hexacorallia</taxon>
        <taxon>Actiniaria</taxon>
        <taxon>Edwardsiidae</taxon>
        <taxon>Nematostella</taxon>
    </lineage>
</organism>
<dbReference type="GO" id="GO:0005886">
    <property type="term" value="C:plasma membrane"/>
    <property type="evidence" value="ECO:0007669"/>
    <property type="project" value="UniProtKB-SubCell"/>
</dbReference>
<sequence length="671" mass="76256">MYHEADYEMEQLLNSLHDVDRYRRKARRHIESHVFFDGCIKSDELNSYILQLVSLVESTLRIPLNKCTKMKTPYGMQLRWKLPGGMPFTIHLKDNNKVKNKKRWSQVMYMSYVPHSFFYLFNEMYFCLVRDDQTFILTTDADVNFKHESMEALIDYMLQDEKVGAVCGRTHPMGKGPLVWYQIFDYAIGHWFQKVANHMLGSVLCCPGCFSLYRCKAVKDILPEYSTNVNEASEFLTKDMGEDRWMCTLMVQAGWRLLYCAAAEDVTYCPTTFDEFYNQRRRWMPSTLANLILLISEWRLVVTNNDYISVPFIIFQLILLLATVIGPSTVILVITGGMNYVGIATNEVTTVTIMSLITLAFGLICLFTSQSFQLLIAKLLTFAFSIVMLMVAVGVAVQISKDLEKREAARNSLNSTSTSELVVLPASVSTLYLGGIFVLAALLHPKEAYCLLNGIFYLLCLPSGYLLLTVYSIVNITDRSWGKSLLPFSAPTDNPNHLAPRCACHPLQKPDDDYLGRARTNRSRSLDDIDSPQVINLRDIHCNLGTWDARFGFQQQIKKEAKVVADGVSFDFWEGLRRISLEPEAAAFSTSSELKEKLTSLRNSVLVIFFVANVLWMLLIMVLARHQSLKVLGVDVIGLGFLIVYGVIIIVQFLTMVCHRLATMIHVLARA</sequence>
<keyword evidence="9 13" id="KW-0472">Membrane</keyword>
<dbReference type="GO" id="GO:0006031">
    <property type="term" value="P:chitin biosynthetic process"/>
    <property type="evidence" value="ECO:0000318"/>
    <property type="project" value="GO_Central"/>
</dbReference>
<evidence type="ECO:0000256" key="2">
    <source>
        <dbReference type="ARBA" id="ARBA00012543"/>
    </source>
</evidence>
<feature type="transmembrane region" description="Helical" evidence="13">
    <location>
        <begin position="605"/>
        <end position="624"/>
    </location>
</feature>
<dbReference type="PhylomeDB" id="A7S4A3"/>
<feature type="transmembrane region" description="Helical" evidence="13">
    <location>
        <begin position="455"/>
        <end position="474"/>
    </location>
</feature>
<keyword evidence="8" id="KW-0175">Coiled coil</keyword>
<evidence type="ECO:0000256" key="13">
    <source>
        <dbReference type="SAM" id="Phobius"/>
    </source>
</evidence>
<dbReference type="InterPro" id="IPR004835">
    <property type="entry name" value="Chitin_synth"/>
</dbReference>
<feature type="transmembrane region" description="Helical" evidence="13">
    <location>
        <begin position="375"/>
        <end position="400"/>
    </location>
</feature>
<dbReference type="STRING" id="45351.A7S4A3"/>
<evidence type="ECO:0000256" key="9">
    <source>
        <dbReference type="ARBA" id="ARBA00023136"/>
    </source>
</evidence>
<evidence type="ECO:0000256" key="11">
    <source>
        <dbReference type="ARBA" id="ARBA00046329"/>
    </source>
</evidence>
<gene>
    <name evidence="14" type="ORF">NEMVEDRAFT_v1g104030</name>
</gene>
<evidence type="ECO:0000256" key="7">
    <source>
        <dbReference type="ARBA" id="ARBA00022989"/>
    </source>
</evidence>
<dbReference type="InParanoid" id="A7S4A3"/>
<accession>A7S4A3</accession>
<dbReference type="AlphaFoldDB" id="A7S4A3"/>
<feature type="transmembrane region" description="Helical" evidence="13">
    <location>
        <begin position="313"/>
        <end position="336"/>
    </location>
</feature>
<evidence type="ECO:0000313" key="15">
    <source>
        <dbReference type="Proteomes" id="UP000001593"/>
    </source>
</evidence>
<evidence type="ECO:0000256" key="1">
    <source>
        <dbReference type="ARBA" id="ARBA00004651"/>
    </source>
</evidence>
<dbReference type="FunFam" id="3.90.550.10:FF:000139">
    <property type="entry name" value="Chitin synthase 8"/>
    <property type="match status" value="1"/>
</dbReference>
<feature type="transmembrane region" description="Helical" evidence="13">
    <location>
        <begin position="636"/>
        <end position="658"/>
    </location>
</feature>
<feature type="transmembrane region" description="Helical" evidence="13">
    <location>
        <begin position="283"/>
        <end position="301"/>
    </location>
</feature>
<evidence type="ECO:0000256" key="10">
    <source>
        <dbReference type="ARBA" id="ARBA00023180"/>
    </source>
</evidence>
<evidence type="ECO:0000313" key="14">
    <source>
        <dbReference type="EMBL" id="EDO41482.1"/>
    </source>
</evidence>
<dbReference type="EC" id="2.4.1.16" evidence="2"/>
<evidence type="ECO:0000256" key="8">
    <source>
        <dbReference type="ARBA" id="ARBA00023054"/>
    </source>
</evidence>
<evidence type="ECO:0000256" key="6">
    <source>
        <dbReference type="ARBA" id="ARBA00022692"/>
    </source>
</evidence>
<comment type="catalytic activity">
    <reaction evidence="12">
        <text>[(1-&gt;4)-N-acetyl-beta-D-glucosaminyl](n) + UDP-N-acetyl-alpha-D-glucosamine = [(1-&gt;4)-N-acetyl-beta-D-glucosaminyl](n+1) + UDP + H(+)</text>
        <dbReference type="Rhea" id="RHEA:16637"/>
        <dbReference type="Rhea" id="RHEA-COMP:9593"/>
        <dbReference type="Rhea" id="RHEA-COMP:9595"/>
        <dbReference type="ChEBI" id="CHEBI:15378"/>
        <dbReference type="ChEBI" id="CHEBI:17029"/>
        <dbReference type="ChEBI" id="CHEBI:57705"/>
        <dbReference type="ChEBI" id="CHEBI:58223"/>
        <dbReference type="EC" id="2.4.1.16"/>
    </reaction>
</comment>
<dbReference type="EMBL" id="DS469577">
    <property type="protein sequence ID" value="EDO41482.1"/>
    <property type="molecule type" value="Genomic_DNA"/>
</dbReference>
<keyword evidence="4" id="KW-0328">Glycosyltransferase</keyword>
<dbReference type="eggNOG" id="KOG2571">
    <property type="taxonomic scope" value="Eukaryota"/>
</dbReference>
<dbReference type="PANTHER" id="PTHR22914">
    <property type="entry name" value="CHITIN SYNTHASE"/>
    <property type="match status" value="1"/>
</dbReference>
<dbReference type="OMA" id="AQHYIQY"/>
<comment type="subcellular location">
    <subcellularLocation>
        <location evidence="1">Cell membrane</location>
        <topology evidence="1">Multi-pass membrane protein</topology>
    </subcellularLocation>
</comment>
<feature type="transmembrane region" description="Helical" evidence="13">
    <location>
        <begin position="348"/>
        <end position="369"/>
    </location>
</feature>
<dbReference type="SUPFAM" id="SSF53448">
    <property type="entry name" value="Nucleotide-diphospho-sugar transferases"/>
    <property type="match status" value="1"/>
</dbReference>
<reference evidence="14 15" key="1">
    <citation type="journal article" date="2007" name="Science">
        <title>Sea anemone genome reveals ancestral eumetazoan gene repertoire and genomic organization.</title>
        <authorList>
            <person name="Putnam N.H."/>
            <person name="Srivastava M."/>
            <person name="Hellsten U."/>
            <person name="Dirks B."/>
            <person name="Chapman J."/>
            <person name="Salamov A."/>
            <person name="Terry A."/>
            <person name="Shapiro H."/>
            <person name="Lindquist E."/>
            <person name="Kapitonov V.V."/>
            <person name="Jurka J."/>
            <person name="Genikhovich G."/>
            <person name="Grigoriev I.V."/>
            <person name="Lucas S.M."/>
            <person name="Steele R.E."/>
            <person name="Finnerty J.R."/>
            <person name="Technau U."/>
            <person name="Martindale M.Q."/>
            <person name="Rokhsar D.S."/>
        </authorList>
    </citation>
    <scope>NUCLEOTIDE SEQUENCE [LARGE SCALE GENOMIC DNA]</scope>
    <source>
        <strain evidence="15">CH2 X CH6</strain>
    </source>
</reference>
<keyword evidence="10" id="KW-0325">Glycoprotein</keyword>
<feature type="transmembrane region" description="Helical" evidence="13">
    <location>
        <begin position="421"/>
        <end position="443"/>
    </location>
</feature>
<keyword evidence="6 13" id="KW-0812">Transmembrane</keyword>
<dbReference type="PANTHER" id="PTHR22914:SF41">
    <property type="entry name" value="CHITIN SYNTHASE 7"/>
    <property type="match status" value="1"/>
</dbReference>
<dbReference type="Gene3D" id="3.90.550.10">
    <property type="entry name" value="Spore Coat Polysaccharide Biosynthesis Protein SpsA, Chain A"/>
    <property type="match status" value="1"/>
</dbReference>
<feature type="non-terminal residue" evidence="14">
    <location>
        <position position="1"/>
    </location>
</feature>